<dbReference type="PROSITE" id="PS51999">
    <property type="entry name" value="ZF_GRF"/>
    <property type="match status" value="1"/>
</dbReference>
<evidence type="ECO:0000313" key="2">
    <source>
        <dbReference type="Proteomes" id="UP001472677"/>
    </source>
</evidence>
<dbReference type="InterPro" id="IPR010666">
    <property type="entry name" value="Znf_GRF"/>
</dbReference>
<proteinExistence type="predicted"/>
<organism evidence="1 2">
    <name type="scientific">Hibiscus sabdariffa</name>
    <name type="common">roselle</name>
    <dbReference type="NCBI Taxonomy" id="183260"/>
    <lineage>
        <taxon>Eukaryota</taxon>
        <taxon>Viridiplantae</taxon>
        <taxon>Streptophyta</taxon>
        <taxon>Embryophyta</taxon>
        <taxon>Tracheophyta</taxon>
        <taxon>Spermatophyta</taxon>
        <taxon>Magnoliopsida</taxon>
        <taxon>eudicotyledons</taxon>
        <taxon>Gunneridae</taxon>
        <taxon>Pentapetalae</taxon>
        <taxon>rosids</taxon>
        <taxon>malvids</taxon>
        <taxon>Malvales</taxon>
        <taxon>Malvaceae</taxon>
        <taxon>Malvoideae</taxon>
        <taxon>Hibiscus</taxon>
    </lineage>
</organism>
<dbReference type="PANTHER" id="PTHR33248">
    <property type="entry name" value="ZINC ION-BINDING PROTEIN"/>
    <property type="match status" value="1"/>
</dbReference>
<dbReference type="Pfam" id="PF06839">
    <property type="entry name" value="Zn_ribbon_GRF"/>
    <property type="match status" value="1"/>
</dbReference>
<comment type="caution">
    <text evidence="1">The sequence shown here is derived from an EMBL/GenBank/DDBJ whole genome shotgun (WGS) entry which is preliminary data.</text>
</comment>
<accession>A0ABR2B844</accession>
<name>A0ABR2B844_9ROSI</name>
<dbReference type="Proteomes" id="UP001472677">
    <property type="component" value="Unassembled WGS sequence"/>
</dbReference>
<sequence length="107" mass="12597">MKMELEQEESETTNMIPVCNCGLPAEMRTSWMKANPGRRFFGCPNFGKKTRKCRFFKWFDPEIDDRPRVVILGLLKSKGAVEKARKKERVIWVIFLAFLAYLAFFRV</sequence>
<protein>
    <submittedName>
        <fullName evidence="1">Uncharacterized protein</fullName>
    </submittedName>
</protein>
<dbReference type="EMBL" id="JBBPBM010000154">
    <property type="protein sequence ID" value="KAK8503136.1"/>
    <property type="molecule type" value="Genomic_DNA"/>
</dbReference>
<reference evidence="1 2" key="1">
    <citation type="journal article" date="2024" name="G3 (Bethesda)">
        <title>Genome assembly of Hibiscus sabdariffa L. provides insights into metabolisms of medicinal natural products.</title>
        <authorList>
            <person name="Kim T."/>
        </authorList>
    </citation>
    <scope>NUCLEOTIDE SEQUENCE [LARGE SCALE GENOMIC DNA]</scope>
    <source>
        <strain evidence="1">TK-2024</strain>
        <tissue evidence="1">Old leaves</tissue>
    </source>
</reference>
<keyword evidence="2" id="KW-1185">Reference proteome</keyword>
<gene>
    <name evidence="1" type="ORF">V6N12_067526</name>
</gene>
<evidence type="ECO:0000313" key="1">
    <source>
        <dbReference type="EMBL" id="KAK8503136.1"/>
    </source>
</evidence>